<name>F7XCD1_SINMM</name>
<dbReference type="HOGENOM" id="CLU_2071563_0_0_5"/>
<protein>
    <submittedName>
        <fullName evidence="1">Uncharacterized protein</fullName>
    </submittedName>
</protein>
<dbReference type="KEGG" id="smx:SM11_pC1564"/>
<dbReference type="AlphaFoldDB" id="F7XCD1"/>
<dbReference type="Proteomes" id="UP000009045">
    <property type="component" value="Plasmid pSmeSM11c"/>
</dbReference>
<accession>F7XCD1</accession>
<proteinExistence type="predicted"/>
<evidence type="ECO:0000313" key="2">
    <source>
        <dbReference type="Proteomes" id="UP000009045"/>
    </source>
</evidence>
<geneLocation type="plasmid" evidence="1 2">
    <name>pSmeSM11c</name>
</geneLocation>
<dbReference type="EMBL" id="CP001831">
    <property type="protein sequence ID" value="AEH82637.1"/>
    <property type="molecule type" value="Genomic_DNA"/>
</dbReference>
<gene>
    <name evidence="1" type="ordered locus">SM11_pC1564</name>
</gene>
<sequence>MNRCRTESPLGTLWPNAPTDVMDLMDLMRFDRPFSSFTPVFREARISLEETVGRNVVGGSQGRSTGTGIGVLDDKRQESIRKTIIRYYLKCNRPTLSLCWSGMCKRTACRPGLTPPSN</sequence>
<keyword evidence="1" id="KW-0614">Plasmid</keyword>
<reference evidence="1 2" key="1">
    <citation type="journal article" date="2011" name="J. Biotechnol.">
        <title>The complete genome sequence of the dominant Sinorhizobium meliloti field isolate SM11 extends the S. meliloti pan-genome.</title>
        <authorList>
            <person name="Schneiker-Bekel S."/>
            <person name="Wibberg D."/>
            <person name="Bekel T."/>
            <person name="Blom J."/>
            <person name="Linke B."/>
            <person name="Neuweger H."/>
            <person name="Stiens M."/>
            <person name="Vorholter F.J."/>
            <person name="Weidner S."/>
            <person name="Goesmann A."/>
            <person name="Puhler A."/>
            <person name="Schluter A."/>
        </authorList>
    </citation>
    <scope>NUCLEOTIDE SEQUENCE [LARGE SCALE GENOMIC DNA]</scope>
    <source>
        <strain evidence="1 2">SM11</strain>
        <plasmid evidence="2">pSmeSM11c</plasmid>
    </source>
</reference>
<evidence type="ECO:0000313" key="1">
    <source>
        <dbReference type="EMBL" id="AEH82637.1"/>
    </source>
</evidence>
<organism evidence="1 2">
    <name type="scientific">Sinorhizobium meliloti (strain SM11)</name>
    <dbReference type="NCBI Taxonomy" id="707241"/>
    <lineage>
        <taxon>Bacteria</taxon>
        <taxon>Pseudomonadati</taxon>
        <taxon>Pseudomonadota</taxon>
        <taxon>Alphaproteobacteria</taxon>
        <taxon>Hyphomicrobiales</taxon>
        <taxon>Rhizobiaceae</taxon>
        <taxon>Sinorhizobium/Ensifer group</taxon>
        <taxon>Sinorhizobium</taxon>
    </lineage>
</organism>